<keyword evidence="3" id="KW-1185">Reference proteome</keyword>
<dbReference type="AlphaFoldDB" id="A0A2T8F8P0"/>
<gene>
    <name evidence="2" type="ORF">DDE18_15575</name>
</gene>
<protein>
    <submittedName>
        <fullName evidence="2">Uncharacterized protein</fullName>
    </submittedName>
</protein>
<comment type="caution">
    <text evidence="2">The sequence shown here is derived from an EMBL/GenBank/DDBJ whole genome shotgun (WGS) entry which is preliminary data.</text>
</comment>
<dbReference type="Proteomes" id="UP000246018">
    <property type="component" value="Unassembled WGS sequence"/>
</dbReference>
<dbReference type="EMBL" id="QDGZ01000006">
    <property type="protein sequence ID" value="PVG82098.1"/>
    <property type="molecule type" value="Genomic_DNA"/>
</dbReference>
<reference evidence="2 3" key="1">
    <citation type="submission" date="2018-04" db="EMBL/GenBank/DDBJ databases">
        <title>Genome of Nocardioides gansuensis WSJ-1.</title>
        <authorList>
            <person name="Wu S."/>
            <person name="Wang G."/>
        </authorList>
    </citation>
    <scope>NUCLEOTIDE SEQUENCE [LARGE SCALE GENOMIC DNA]</scope>
    <source>
        <strain evidence="2 3">WSJ-1</strain>
    </source>
</reference>
<sequence>MSCGRESNIAYVALDQPDDSHSTSEPDDVTARPVLFGVLQHSGASMSAHQTIEAEYARSRR</sequence>
<accession>A0A2T8F8P0</accession>
<feature type="region of interest" description="Disordered" evidence="1">
    <location>
        <begin position="1"/>
        <end position="28"/>
    </location>
</feature>
<evidence type="ECO:0000313" key="3">
    <source>
        <dbReference type="Proteomes" id="UP000246018"/>
    </source>
</evidence>
<proteinExistence type="predicted"/>
<evidence type="ECO:0000256" key="1">
    <source>
        <dbReference type="SAM" id="MobiDB-lite"/>
    </source>
</evidence>
<organism evidence="2 3">
    <name type="scientific">Nocardioides gansuensis</name>
    <dbReference type="NCBI Taxonomy" id="2138300"/>
    <lineage>
        <taxon>Bacteria</taxon>
        <taxon>Bacillati</taxon>
        <taxon>Actinomycetota</taxon>
        <taxon>Actinomycetes</taxon>
        <taxon>Propionibacteriales</taxon>
        <taxon>Nocardioidaceae</taxon>
        <taxon>Nocardioides</taxon>
    </lineage>
</organism>
<name>A0A2T8F8P0_9ACTN</name>
<evidence type="ECO:0000313" key="2">
    <source>
        <dbReference type="EMBL" id="PVG82098.1"/>
    </source>
</evidence>